<evidence type="ECO:0000256" key="2">
    <source>
        <dbReference type="ARBA" id="ARBA00011965"/>
    </source>
</evidence>
<dbReference type="Pfam" id="PF02127">
    <property type="entry name" value="Peptidase_M18"/>
    <property type="match status" value="1"/>
</dbReference>
<keyword evidence="4" id="KW-1185">Reference proteome</keyword>
<dbReference type="EMBL" id="KQ242589">
    <property type="protein sequence ID" value="KNC77967.1"/>
    <property type="molecule type" value="Genomic_DNA"/>
</dbReference>
<proteinExistence type="predicted"/>
<dbReference type="GeneID" id="25910093"/>
<gene>
    <name evidence="3" type="ORF">SARC_09589</name>
</gene>
<comment type="catalytic activity">
    <reaction evidence="1">
        <text>Release of an N-terminal aspartate or glutamate from a peptide, with a preference for aspartate.</text>
        <dbReference type="EC" id="3.4.11.21"/>
    </reaction>
</comment>
<dbReference type="AlphaFoldDB" id="A0A0L0FMH9"/>
<dbReference type="eggNOG" id="KOG2596">
    <property type="taxonomic scope" value="Eukaryota"/>
</dbReference>
<name>A0A0L0FMH9_9EUKA</name>
<evidence type="ECO:0000313" key="3">
    <source>
        <dbReference type="EMBL" id="KNC77967.1"/>
    </source>
</evidence>
<protein>
    <recommendedName>
        <fullName evidence="2">aspartyl aminopeptidase</fullName>
        <ecNumber evidence="2">3.4.11.21</ecNumber>
    </recommendedName>
</protein>
<dbReference type="PANTHER" id="PTHR28570">
    <property type="entry name" value="ASPARTYL AMINOPEPTIDASE"/>
    <property type="match status" value="1"/>
</dbReference>
<dbReference type="SUPFAM" id="SSF53187">
    <property type="entry name" value="Zn-dependent exopeptidases"/>
    <property type="match status" value="1"/>
</dbReference>
<dbReference type="Proteomes" id="UP000054560">
    <property type="component" value="Unassembled WGS sequence"/>
</dbReference>
<accession>A0A0L0FMH9</accession>
<dbReference type="PANTHER" id="PTHR28570:SF3">
    <property type="entry name" value="ASPARTYL AMINOPEPTIDASE"/>
    <property type="match status" value="1"/>
</dbReference>
<feature type="non-terminal residue" evidence="3">
    <location>
        <position position="1"/>
    </location>
</feature>
<evidence type="ECO:0000256" key="1">
    <source>
        <dbReference type="ARBA" id="ARBA00001335"/>
    </source>
</evidence>
<dbReference type="EC" id="3.4.11.21" evidence="2"/>
<dbReference type="OrthoDB" id="9880441at2759"/>
<dbReference type="Gene3D" id="3.40.630.10">
    <property type="entry name" value="Zn peptidases"/>
    <property type="match status" value="1"/>
</dbReference>
<organism evidence="3 4">
    <name type="scientific">Sphaeroforma arctica JP610</name>
    <dbReference type="NCBI Taxonomy" id="667725"/>
    <lineage>
        <taxon>Eukaryota</taxon>
        <taxon>Ichthyosporea</taxon>
        <taxon>Ichthyophonida</taxon>
        <taxon>Sphaeroforma</taxon>
    </lineage>
</organism>
<dbReference type="RefSeq" id="XP_014151869.1">
    <property type="nucleotide sequence ID" value="XM_014296394.1"/>
</dbReference>
<dbReference type="GO" id="GO:0008270">
    <property type="term" value="F:zinc ion binding"/>
    <property type="evidence" value="ECO:0007669"/>
    <property type="project" value="InterPro"/>
</dbReference>
<dbReference type="InterPro" id="IPR001948">
    <property type="entry name" value="Peptidase_M18"/>
</dbReference>
<reference evidence="3 4" key="1">
    <citation type="submission" date="2011-02" db="EMBL/GenBank/DDBJ databases">
        <title>The Genome Sequence of Sphaeroforma arctica JP610.</title>
        <authorList>
            <consortium name="The Broad Institute Genome Sequencing Platform"/>
            <person name="Russ C."/>
            <person name="Cuomo C."/>
            <person name="Young S.K."/>
            <person name="Zeng Q."/>
            <person name="Gargeya S."/>
            <person name="Alvarado L."/>
            <person name="Berlin A."/>
            <person name="Chapman S.B."/>
            <person name="Chen Z."/>
            <person name="Freedman E."/>
            <person name="Gellesch M."/>
            <person name="Goldberg J."/>
            <person name="Griggs A."/>
            <person name="Gujja S."/>
            <person name="Heilman E."/>
            <person name="Heiman D."/>
            <person name="Howarth C."/>
            <person name="Mehta T."/>
            <person name="Neiman D."/>
            <person name="Pearson M."/>
            <person name="Roberts A."/>
            <person name="Saif S."/>
            <person name="Shea T."/>
            <person name="Shenoy N."/>
            <person name="Sisk P."/>
            <person name="Stolte C."/>
            <person name="Sykes S."/>
            <person name="White J."/>
            <person name="Yandava C."/>
            <person name="Burger G."/>
            <person name="Gray M.W."/>
            <person name="Holland P.W.H."/>
            <person name="King N."/>
            <person name="Lang F.B.F."/>
            <person name="Roger A.J."/>
            <person name="Ruiz-Trillo I."/>
            <person name="Haas B."/>
            <person name="Nusbaum C."/>
            <person name="Birren B."/>
        </authorList>
    </citation>
    <scope>NUCLEOTIDE SEQUENCE [LARGE SCALE GENOMIC DNA]</scope>
    <source>
        <strain evidence="3 4">JP610</strain>
    </source>
</reference>
<evidence type="ECO:0000313" key="4">
    <source>
        <dbReference type="Proteomes" id="UP000054560"/>
    </source>
</evidence>
<dbReference type="STRING" id="667725.A0A0L0FMH9"/>
<dbReference type="GO" id="GO:0006508">
    <property type="term" value="P:proteolysis"/>
    <property type="evidence" value="ECO:0007669"/>
    <property type="project" value="InterPro"/>
</dbReference>
<dbReference type="GO" id="GO:0004177">
    <property type="term" value="F:aminopeptidase activity"/>
    <property type="evidence" value="ECO:0007669"/>
    <property type="project" value="UniProtKB-EC"/>
</dbReference>
<sequence>QSLIEACNDSSWLESEPNISMTVLFDNEEVGSLSAHGAQSTMLIRAITRLTNSPNEAGLDMALARSMHVSADMAHAVHPNYSEKHEDNMKPQLHMGPVVKINCNTRYATTAVTNAMLHTLAHKNDIPIQELAVRNDSSCGTTIGPICSANTGIRTVDIGNPQLSMHSIREMCGTTDIKHCVDLMKVFFTQWTALEDGWDIDHS</sequence>